<evidence type="ECO:0000256" key="1">
    <source>
        <dbReference type="ARBA" id="ARBA00022723"/>
    </source>
</evidence>
<evidence type="ECO:0000259" key="6">
    <source>
        <dbReference type="PROSITE" id="PS50016"/>
    </source>
</evidence>
<dbReference type="InterPro" id="IPR013083">
    <property type="entry name" value="Znf_RING/FYVE/PHD"/>
</dbReference>
<comment type="caution">
    <text evidence="7">The sequence shown here is derived from an EMBL/GenBank/DDBJ whole genome shotgun (WGS) entry which is preliminary data.</text>
</comment>
<feature type="compositionally biased region" description="Polar residues" evidence="5">
    <location>
        <begin position="250"/>
        <end position="265"/>
    </location>
</feature>
<feature type="non-terminal residue" evidence="7">
    <location>
        <position position="860"/>
    </location>
</feature>
<dbReference type="InterPro" id="IPR011011">
    <property type="entry name" value="Znf_FYVE_PHD"/>
</dbReference>
<dbReference type="PANTHER" id="PTHR47636:SF1">
    <property type="entry name" value="TRANSCRIPTIONAL REGULATORY PROTEIN RCO1"/>
    <property type="match status" value="1"/>
</dbReference>
<sequence>RHQFDNLPCLLTNLHPKEAKQSIRKDPTTSTIVHQKASAPISPINGYGPAASLHHPVLEPNLSSQPQSPPHASPVAVNSNINNSVPAPESAPQGILPIALGPIVSHQESYGSLPMRTKRPQPQEQEHTQRRQSTLQYFQPKGSDRRPSCEDLSQGLLPPGDSNHNNKDSTATTTTTMTTTTTLEPKDQQQQDMNQHLHHHNHSHQQHQEDKKLVVRLDLRKLGTNGTEVRPSSKKLSSHRHSIRKKSLDEPTSTLSTGVQPTLGTHSWAHVKPVQNISHNDSSVKDGPIESLQEQQPQPATAVSVLDATLVQETSKEKDTSLLQPLATITSNVINTNNITRTSTLDSELRGDFQSGGDPDHVDTSSRSMKRSNSSGSWTDQITNKRTRSSNQGGAKKKKVLEERRPQQESQHQEGPALRKKGSLRQMAKVSPAPSAPAPSLAAPAVTVLDQSKDVIHTGDDTTVDHNNDYCEACSGLGEFICCDSCPKAFHFSCCQPPIDPMALPDEWNCKECHAIKYPPKPNPKGIFKQLLDNINKTNPKAFALPSDIQLFFKGVVANSDGEYEDVVDYKPRPKRAAATANSAPAIKADSEALQLHDSQGRIRLCFQCGKSALRDRFMVSCDHCPLHWHLDCLSPPMACPPPSTNKWMCPNHADHVMPRRRKRKDATAVELKDPRAANDGLIEVIPDPESSSVSIWNQDTSGVLFRVPERNIKQSFVEKCQRIRDQQQQQQQKQQQEQKMLSVIQVSAGSASIAVQPFDLLMAAAMADDHVSGTLLQSSADSSLSNPKDMDVDRDEKHQLQETVLSRMTDLAERQEYQRFRAFQRYLRELGSEEAMKRWLEQQEREKEEIAKQGLLGLH</sequence>
<dbReference type="Proteomes" id="UP000748756">
    <property type="component" value="Unassembled WGS sequence"/>
</dbReference>
<feature type="compositionally biased region" description="Low complexity" evidence="5">
    <location>
        <begin position="170"/>
        <end position="183"/>
    </location>
</feature>
<keyword evidence="3" id="KW-0862">Zinc</keyword>
<feature type="compositionally biased region" description="Basic residues" evidence="5">
    <location>
        <begin position="232"/>
        <end position="245"/>
    </location>
</feature>
<dbReference type="GO" id="GO:0008270">
    <property type="term" value="F:zinc ion binding"/>
    <property type="evidence" value="ECO:0007669"/>
    <property type="project" value="UniProtKB-KW"/>
</dbReference>
<feature type="domain" description="PHD-type" evidence="6">
    <location>
        <begin position="603"/>
        <end position="656"/>
    </location>
</feature>
<dbReference type="PROSITE" id="PS50016">
    <property type="entry name" value="ZF_PHD_2"/>
    <property type="match status" value="2"/>
</dbReference>
<name>A0A9P5V9G8_9FUNG</name>
<keyword evidence="8" id="KW-1185">Reference proteome</keyword>
<feature type="region of interest" description="Disordered" evidence="5">
    <location>
        <begin position="278"/>
        <end position="300"/>
    </location>
</feature>
<dbReference type="PANTHER" id="PTHR47636">
    <property type="entry name" value="TRANSCRIPTIONAL REGULATORY PROTEIN RCO1"/>
    <property type="match status" value="1"/>
</dbReference>
<feature type="region of interest" description="Disordered" evidence="5">
    <location>
        <begin position="18"/>
        <end position="90"/>
    </location>
</feature>
<dbReference type="GO" id="GO:0032221">
    <property type="term" value="C:Rpd3S complex"/>
    <property type="evidence" value="ECO:0007669"/>
    <property type="project" value="TreeGrafter"/>
</dbReference>
<proteinExistence type="predicted"/>
<dbReference type="SMART" id="SM00249">
    <property type="entry name" value="PHD"/>
    <property type="match status" value="2"/>
</dbReference>
<dbReference type="CDD" id="cd15535">
    <property type="entry name" value="PHD1_Rco1"/>
    <property type="match status" value="1"/>
</dbReference>
<dbReference type="Gene3D" id="2.30.30.1150">
    <property type="match status" value="1"/>
</dbReference>
<dbReference type="CDD" id="cd15534">
    <property type="entry name" value="PHD2_PHF12_Rco1"/>
    <property type="match status" value="1"/>
</dbReference>
<dbReference type="PROSITE" id="PS01359">
    <property type="entry name" value="ZF_PHD_1"/>
    <property type="match status" value="1"/>
</dbReference>
<feature type="compositionally biased region" description="Low complexity" evidence="5">
    <location>
        <begin position="365"/>
        <end position="377"/>
    </location>
</feature>
<feature type="compositionally biased region" description="Polar residues" evidence="5">
    <location>
        <begin position="378"/>
        <end position="393"/>
    </location>
</feature>
<evidence type="ECO:0000256" key="5">
    <source>
        <dbReference type="SAM" id="MobiDB-lite"/>
    </source>
</evidence>
<dbReference type="AlphaFoldDB" id="A0A9P5V9G8"/>
<feature type="region of interest" description="Disordered" evidence="5">
    <location>
        <begin position="345"/>
        <end position="442"/>
    </location>
</feature>
<evidence type="ECO:0000313" key="8">
    <source>
        <dbReference type="Proteomes" id="UP000748756"/>
    </source>
</evidence>
<evidence type="ECO:0000256" key="2">
    <source>
        <dbReference type="ARBA" id="ARBA00022771"/>
    </source>
</evidence>
<protein>
    <recommendedName>
        <fullName evidence="6">PHD-type domain-containing protein</fullName>
    </recommendedName>
</protein>
<organism evidence="7 8">
    <name type="scientific">Linnemannia schmuckeri</name>
    <dbReference type="NCBI Taxonomy" id="64567"/>
    <lineage>
        <taxon>Eukaryota</taxon>
        <taxon>Fungi</taxon>
        <taxon>Fungi incertae sedis</taxon>
        <taxon>Mucoromycota</taxon>
        <taxon>Mortierellomycotina</taxon>
        <taxon>Mortierellomycetes</taxon>
        <taxon>Mortierellales</taxon>
        <taxon>Mortierellaceae</taxon>
        <taxon>Linnemannia</taxon>
    </lineage>
</organism>
<dbReference type="InterPro" id="IPR019787">
    <property type="entry name" value="Znf_PHD-finger"/>
</dbReference>
<dbReference type="GO" id="GO:0006357">
    <property type="term" value="P:regulation of transcription by RNA polymerase II"/>
    <property type="evidence" value="ECO:0007669"/>
    <property type="project" value="TreeGrafter"/>
</dbReference>
<keyword evidence="1" id="KW-0479">Metal-binding</keyword>
<feature type="compositionally biased region" description="Basic and acidic residues" evidence="5">
    <location>
        <begin position="18"/>
        <end position="27"/>
    </location>
</feature>
<feature type="compositionally biased region" description="Basic and acidic residues" evidence="5">
    <location>
        <begin position="206"/>
        <end position="221"/>
    </location>
</feature>
<feature type="domain" description="PHD-type" evidence="6">
    <location>
        <begin position="468"/>
        <end position="516"/>
    </location>
</feature>
<dbReference type="InterPro" id="IPR019786">
    <property type="entry name" value="Zinc_finger_PHD-type_CS"/>
</dbReference>
<reference evidence="7" key="1">
    <citation type="journal article" date="2020" name="Fungal Divers.">
        <title>Resolving the Mortierellaceae phylogeny through synthesis of multi-gene phylogenetics and phylogenomics.</title>
        <authorList>
            <person name="Vandepol N."/>
            <person name="Liber J."/>
            <person name="Desiro A."/>
            <person name="Na H."/>
            <person name="Kennedy M."/>
            <person name="Barry K."/>
            <person name="Grigoriev I.V."/>
            <person name="Miller A.N."/>
            <person name="O'Donnell K."/>
            <person name="Stajich J.E."/>
            <person name="Bonito G."/>
        </authorList>
    </citation>
    <scope>NUCLEOTIDE SEQUENCE</scope>
    <source>
        <strain evidence="7">NRRL 6426</strain>
    </source>
</reference>
<dbReference type="Pfam" id="PF00628">
    <property type="entry name" value="PHD"/>
    <property type="match status" value="2"/>
</dbReference>
<evidence type="ECO:0000256" key="3">
    <source>
        <dbReference type="ARBA" id="ARBA00022833"/>
    </source>
</evidence>
<dbReference type="InterPro" id="IPR052819">
    <property type="entry name" value="Chromatin_regulatory_protein"/>
</dbReference>
<dbReference type="SUPFAM" id="SSF57903">
    <property type="entry name" value="FYVE/PHD zinc finger"/>
    <property type="match status" value="2"/>
</dbReference>
<gene>
    <name evidence="7" type="ORF">BG015_009892</name>
</gene>
<evidence type="ECO:0000313" key="7">
    <source>
        <dbReference type="EMBL" id="KAF9148373.1"/>
    </source>
</evidence>
<accession>A0A9P5V9G8</accession>
<dbReference type="Gene3D" id="3.30.40.10">
    <property type="entry name" value="Zinc/RING finger domain, C3HC4 (zinc finger)"/>
    <property type="match status" value="1"/>
</dbReference>
<evidence type="ECO:0000256" key="4">
    <source>
        <dbReference type="PROSITE-ProRule" id="PRU00146"/>
    </source>
</evidence>
<keyword evidence="2 4" id="KW-0863">Zinc-finger</keyword>
<dbReference type="EMBL" id="JAAAUQ010000669">
    <property type="protein sequence ID" value="KAF9148373.1"/>
    <property type="molecule type" value="Genomic_DNA"/>
</dbReference>
<dbReference type="OrthoDB" id="5876363at2759"/>
<dbReference type="InterPro" id="IPR001965">
    <property type="entry name" value="Znf_PHD"/>
</dbReference>
<feature type="region of interest" description="Disordered" evidence="5">
    <location>
        <begin position="110"/>
        <end position="266"/>
    </location>
</feature>
<feature type="compositionally biased region" description="Basic residues" evidence="5">
    <location>
        <begin position="196"/>
        <end position="205"/>
    </location>
</feature>